<dbReference type="OrthoDB" id="3918848at2759"/>
<dbReference type="InterPro" id="IPR032514">
    <property type="entry name" value="GtaA_central"/>
</dbReference>
<feature type="non-terminal residue" evidence="2">
    <location>
        <position position="1"/>
    </location>
</feature>
<dbReference type="EMBL" id="KN834812">
    <property type="protein sequence ID" value="KIK54871.1"/>
    <property type="molecule type" value="Genomic_DNA"/>
</dbReference>
<dbReference type="AlphaFoldDB" id="A0A0D0BJE9"/>
<proteinExistence type="predicted"/>
<evidence type="ECO:0000259" key="1">
    <source>
        <dbReference type="Pfam" id="PF16335"/>
    </source>
</evidence>
<evidence type="ECO:0000313" key="2">
    <source>
        <dbReference type="EMBL" id="KIK54871.1"/>
    </source>
</evidence>
<keyword evidence="3" id="KW-1185">Reference proteome</keyword>
<sequence>FGLPLNSTEGSTLAKSHWTLFTAGTATDSKTRDLLVSAVYEAASNQNNFIVFPTTYDTSNGDSQGGAARYFVGI</sequence>
<accession>A0A0D0BJE9</accession>
<evidence type="ECO:0000313" key="3">
    <source>
        <dbReference type="Proteomes" id="UP000053593"/>
    </source>
</evidence>
<dbReference type="Pfam" id="PF16335">
    <property type="entry name" value="GtaA_6_Hairpin"/>
    <property type="match status" value="1"/>
</dbReference>
<gene>
    <name evidence="2" type="ORF">GYMLUDRAFT_176595</name>
</gene>
<name>A0A0D0BJE9_9AGAR</name>
<organism evidence="2 3">
    <name type="scientific">Collybiopsis luxurians FD-317 M1</name>
    <dbReference type="NCBI Taxonomy" id="944289"/>
    <lineage>
        <taxon>Eukaryota</taxon>
        <taxon>Fungi</taxon>
        <taxon>Dikarya</taxon>
        <taxon>Basidiomycota</taxon>
        <taxon>Agaricomycotina</taxon>
        <taxon>Agaricomycetes</taxon>
        <taxon>Agaricomycetidae</taxon>
        <taxon>Agaricales</taxon>
        <taxon>Marasmiineae</taxon>
        <taxon>Omphalotaceae</taxon>
        <taxon>Collybiopsis</taxon>
        <taxon>Collybiopsis luxurians</taxon>
    </lineage>
</organism>
<reference evidence="2 3" key="1">
    <citation type="submission" date="2014-04" db="EMBL/GenBank/DDBJ databases">
        <title>Evolutionary Origins and Diversification of the Mycorrhizal Mutualists.</title>
        <authorList>
            <consortium name="DOE Joint Genome Institute"/>
            <consortium name="Mycorrhizal Genomics Consortium"/>
            <person name="Kohler A."/>
            <person name="Kuo A."/>
            <person name="Nagy L.G."/>
            <person name="Floudas D."/>
            <person name="Copeland A."/>
            <person name="Barry K.W."/>
            <person name="Cichocki N."/>
            <person name="Veneault-Fourrey C."/>
            <person name="LaButti K."/>
            <person name="Lindquist E.A."/>
            <person name="Lipzen A."/>
            <person name="Lundell T."/>
            <person name="Morin E."/>
            <person name="Murat C."/>
            <person name="Riley R."/>
            <person name="Ohm R."/>
            <person name="Sun H."/>
            <person name="Tunlid A."/>
            <person name="Henrissat B."/>
            <person name="Grigoriev I.V."/>
            <person name="Hibbett D.S."/>
            <person name="Martin F."/>
        </authorList>
    </citation>
    <scope>NUCLEOTIDE SEQUENCE [LARGE SCALE GENOMIC DNA]</scope>
    <source>
        <strain evidence="2 3">FD-317 M1</strain>
    </source>
</reference>
<protein>
    <recommendedName>
        <fullName evidence="1">Glutaminase A central domain-containing protein</fullName>
    </recommendedName>
</protein>
<dbReference type="Proteomes" id="UP000053593">
    <property type="component" value="Unassembled WGS sequence"/>
</dbReference>
<dbReference type="HOGENOM" id="CLU_188556_0_0_1"/>
<feature type="domain" description="Glutaminase A central" evidence="1">
    <location>
        <begin position="1"/>
        <end position="73"/>
    </location>
</feature>